<dbReference type="Pfam" id="PF01609">
    <property type="entry name" value="DDE_Tnp_1"/>
    <property type="match status" value="1"/>
</dbReference>
<dbReference type="PANTHER" id="PTHR30007">
    <property type="entry name" value="PHP DOMAIN PROTEIN"/>
    <property type="match status" value="1"/>
</dbReference>
<proteinExistence type="predicted"/>
<reference evidence="3 4" key="1">
    <citation type="submission" date="2015-04" db="EMBL/GenBank/DDBJ databases">
        <title>Genome sequence of aromatic hydrocarbons-degrading Sphingobium chungbukense DJ77.</title>
        <authorList>
            <person name="Kim Y.-C."/>
            <person name="Chae J.-C."/>
        </authorList>
    </citation>
    <scope>NUCLEOTIDE SEQUENCE [LARGE SCALE GENOMIC DNA]</scope>
    <source>
        <strain evidence="3 4">DJ77</strain>
    </source>
</reference>
<feature type="domain" description="Transposase IS4-like" evidence="1">
    <location>
        <begin position="111"/>
        <end position="262"/>
    </location>
</feature>
<dbReference type="RefSeq" id="WP_046765367.1">
    <property type="nucleotide sequence ID" value="NZ_LBIC01000010.1"/>
</dbReference>
<gene>
    <name evidence="3" type="ORF">YP76_19905</name>
</gene>
<organism evidence="3 4">
    <name type="scientific">Sphingobium chungbukense</name>
    <dbReference type="NCBI Taxonomy" id="56193"/>
    <lineage>
        <taxon>Bacteria</taxon>
        <taxon>Pseudomonadati</taxon>
        <taxon>Pseudomonadota</taxon>
        <taxon>Alphaproteobacteria</taxon>
        <taxon>Sphingomonadales</taxon>
        <taxon>Sphingomonadaceae</taxon>
        <taxon>Sphingobium</taxon>
    </lineage>
</organism>
<dbReference type="GO" id="GO:0003677">
    <property type="term" value="F:DNA binding"/>
    <property type="evidence" value="ECO:0007669"/>
    <property type="project" value="InterPro"/>
</dbReference>
<keyword evidence="4" id="KW-1185">Reference proteome</keyword>
<dbReference type="PANTHER" id="PTHR30007:SF0">
    <property type="entry name" value="TRANSPOSASE"/>
    <property type="match status" value="1"/>
</dbReference>
<comment type="caution">
    <text evidence="3">The sequence shown here is derived from an EMBL/GenBank/DDBJ whole genome shotgun (WGS) entry which is preliminary data.</text>
</comment>
<dbReference type="GO" id="GO:0006313">
    <property type="term" value="P:DNA transposition"/>
    <property type="evidence" value="ECO:0007669"/>
    <property type="project" value="InterPro"/>
</dbReference>
<dbReference type="GO" id="GO:0004803">
    <property type="term" value="F:transposase activity"/>
    <property type="evidence" value="ECO:0007669"/>
    <property type="project" value="InterPro"/>
</dbReference>
<evidence type="ECO:0000259" key="2">
    <source>
        <dbReference type="Pfam" id="PF13340"/>
    </source>
</evidence>
<evidence type="ECO:0000313" key="4">
    <source>
        <dbReference type="Proteomes" id="UP000033874"/>
    </source>
</evidence>
<evidence type="ECO:0000259" key="1">
    <source>
        <dbReference type="Pfam" id="PF01609"/>
    </source>
</evidence>
<evidence type="ECO:0000313" key="3">
    <source>
        <dbReference type="EMBL" id="KKW90275.1"/>
    </source>
</evidence>
<dbReference type="PATRIC" id="fig|56193.3.peg.4186"/>
<name>A0A0M3AKA8_9SPHN</name>
<dbReference type="EMBL" id="LBIC01000010">
    <property type="protein sequence ID" value="KKW90275.1"/>
    <property type="molecule type" value="Genomic_DNA"/>
</dbReference>
<dbReference type="InterPro" id="IPR002559">
    <property type="entry name" value="Transposase_11"/>
</dbReference>
<dbReference type="Proteomes" id="UP000033874">
    <property type="component" value="Unassembled WGS sequence"/>
</dbReference>
<dbReference type="STRING" id="56193.YP76_19905"/>
<feature type="domain" description="Insertion element IS402-like" evidence="2">
    <location>
        <begin position="21"/>
        <end position="93"/>
    </location>
</feature>
<protein>
    <submittedName>
        <fullName evidence="3">Transposase</fullName>
    </submittedName>
</protein>
<dbReference type="NCBIfam" id="NF033580">
    <property type="entry name" value="transpos_IS5_3"/>
    <property type="match status" value="1"/>
</dbReference>
<dbReference type="InterPro" id="IPR025161">
    <property type="entry name" value="IS402-like_dom"/>
</dbReference>
<sequence>MWNPTARAHHSRAQLRYGSDLTDAEWRLIEPYLPAPCQCGRRRRWPMREIIEAIFYLLRAGCPWRLLPDSFPPWRTVYRWFCALRDDGTFESLNHHLVQIDRVRTGRAPMPSAAAIDSQSVKTTEAGGPRGYDAGKKIMGRKRHAMVDTDGRALELLVHGADVQDRDGAVPLLRQSRQRHPLVEHAYADSAYNSDRVREATSITIEIVRKFADQTGFVVHPRRWVVERTFAWLNRNRRLAKDFERTIKSATALLYAAAAVVLIRRIARYA</sequence>
<accession>A0A0M3AKA8</accession>
<dbReference type="AlphaFoldDB" id="A0A0M3AKA8"/>
<dbReference type="Pfam" id="PF13340">
    <property type="entry name" value="DUF4096"/>
    <property type="match status" value="1"/>
</dbReference>